<gene>
    <name evidence="9 10" type="primary">mgst2.L</name>
</gene>
<dbReference type="InterPro" id="IPR001129">
    <property type="entry name" value="Membr-assoc_MAPEG"/>
</dbReference>
<dbReference type="GO" id="GO:0005789">
    <property type="term" value="C:endoplasmic reticulum membrane"/>
    <property type="evidence" value="ECO:0007669"/>
    <property type="project" value="UniProtKB-SubCell"/>
</dbReference>
<keyword evidence="5 7" id="KW-1133">Transmembrane helix</keyword>
<dbReference type="Proteomes" id="UP000186698">
    <property type="component" value="Chromosome 1L"/>
</dbReference>
<evidence type="ECO:0000256" key="3">
    <source>
        <dbReference type="ARBA" id="ARBA00022751"/>
    </source>
</evidence>
<dbReference type="GO" id="GO:0004602">
    <property type="term" value="F:glutathione peroxidase activity"/>
    <property type="evidence" value="ECO:0000318"/>
    <property type="project" value="GO_Central"/>
</dbReference>
<evidence type="ECO:0000256" key="6">
    <source>
        <dbReference type="ARBA" id="ARBA00023136"/>
    </source>
</evidence>
<dbReference type="STRING" id="8355.A0A1L8HUS6"/>
<protein>
    <submittedName>
        <fullName evidence="9 10">Microsomal glutathione S-transferase 2 isoform X1</fullName>
    </submittedName>
</protein>
<evidence type="ECO:0000256" key="5">
    <source>
        <dbReference type="ARBA" id="ARBA00022989"/>
    </source>
</evidence>
<keyword evidence="6 7" id="KW-0472">Membrane</keyword>
<dbReference type="AlphaFoldDB" id="A0A1L8HUS6"/>
<accession>A0A1L8HUS6</accession>
<dbReference type="RefSeq" id="XP_018087249.2">
    <property type="nucleotide sequence ID" value="XM_018231760.2"/>
</dbReference>
<dbReference type="InterPro" id="IPR050997">
    <property type="entry name" value="MAPEG"/>
</dbReference>
<dbReference type="FunFam" id="1.20.120.550:FF:000003">
    <property type="entry name" value="Leukotriene C4 synthase"/>
    <property type="match status" value="1"/>
</dbReference>
<keyword evidence="2 7" id="KW-0812">Transmembrane</keyword>
<dbReference type="GeneID" id="108699647"/>
<organism evidence="8 10">
    <name type="scientific">Xenopus laevis</name>
    <name type="common">African clawed frog</name>
    <dbReference type="NCBI Taxonomy" id="8355"/>
    <lineage>
        <taxon>Eukaryota</taxon>
        <taxon>Metazoa</taxon>
        <taxon>Chordata</taxon>
        <taxon>Craniata</taxon>
        <taxon>Vertebrata</taxon>
        <taxon>Euteleostomi</taxon>
        <taxon>Amphibia</taxon>
        <taxon>Batrachia</taxon>
        <taxon>Anura</taxon>
        <taxon>Pipoidea</taxon>
        <taxon>Pipidae</taxon>
        <taxon>Xenopodinae</taxon>
        <taxon>Xenopus</taxon>
        <taxon>Xenopus</taxon>
    </lineage>
</organism>
<proteinExistence type="predicted"/>
<feature type="transmembrane region" description="Helical" evidence="7">
    <location>
        <begin position="134"/>
        <end position="153"/>
    </location>
</feature>
<dbReference type="GO" id="GO:0005635">
    <property type="term" value="C:nuclear envelope"/>
    <property type="evidence" value="ECO:0000318"/>
    <property type="project" value="GO_Central"/>
</dbReference>
<evidence type="ECO:0000313" key="9">
    <source>
        <dbReference type="RefSeq" id="XP_018087245.2"/>
    </source>
</evidence>
<keyword evidence="8" id="KW-1185">Reference proteome</keyword>
<keyword evidence="3" id="KW-0434">Leukotriene biosynthesis</keyword>
<evidence type="ECO:0000256" key="7">
    <source>
        <dbReference type="SAM" id="Phobius"/>
    </source>
</evidence>
<dbReference type="CTD" id="108699647"/>
<feature type="transmembrane region" description="Helical" evidence="7">
    <location>
        <begin position="236"/>
        <end position="259"/>
    </location>
</feature>
<dbReference type="InterPro" id="IPR023352">
    <property type="entry name" value="MAPEG-like_dom_sf"/>
</dbReference>
<sequence>MIDASVSLRHNSTHRLPSPPLFHPRCPWLVPPQVTGDSKLFGVRVPPSSSSPSLLSIIGTLCSSRRSRAASDSLLLPLLVAERFWIWHRISKTQDLSNMAEDKVLLAAVSVLSACQLDRISKTQDLSNMAEDKVLLAAVSVLSACQLALYAVLVGKSRMKHKVIPPAVTGPPEFERTLRAQQNYVEFMPIFLVLLWTAGLYFHQETAAVFGLLYIIARHIYFRGYTGSVQGRVPGFLMCLALLFLLLFMAAVGITGSLLKKYLDLNIFKKMHKMI</sequence>
<dbReference type="Gene3D" id="1.20.120.550">
    <property type="entry name" value="Membrane associated eicosanoid/glutathione metabolism-like domain"/>
    <property type="match status" value="1"/>
</dbReference>
<evidence type="ECO:0000256" key="1">
    <source>
        <dbReference type="ARBA" id="ARBA00004477"/>
    </source>
</evidence>
<keyword evidence="4" id="KW-0256">Endoplasmic reticulum</keyword>
<evidence type="ECO:0000313" key="8">
    <source>
        <dbReference type="Proteomes" id="UP000186698"/>
    </source>
</evidence>
<dbReference type="GO" id="GO:0004464">
    <property type="term" value="F:leukotriene-C4 synthase activity"/>
    <property type="evidence" value="ECO:0000318"/>
    <property type="project" value="GO_Central"/>
</dbReference>
<dbReference type="PANTHER" id="PTHR10250:SF13">
    <property type="entry name" value="MICROSOMAL GLUTATHIONE S-TRANSFERASE 2"/>
    <property type="match status" value="1"/>
</dbReference>
<reference evidence="9 10" key="1">
    <citation type="submission" date="2025-04" db="UniProtKB">
        <authorList>
            <consortium name="RefSeq"/>
        </authorList>
    </citation>
    <scope>IDENTIFICATION</scope>
    <source>
        <strain evidence="9 10">J_2021</strain>
        <tissue evidence="9 10">Erythrocytes</tissue>
    </source>
</reference>
<evidence type="ECO:0000313" key="10">
    <source>
        <dbReference type="RefSeq" id="XP_018087249.2"/>
    </source>
</evidence>
<dbReference type="PANTHER" id="PTHR10250">
    <property type="entry name" value="MICROSOMAL GLUTATHIONE S-TRANSFERASE"/>
    <property type="match status" value="1"/>
</dbReference>
<dbReference type="Pfam" id="PF01124">
    <property type="entry name" value="MAPEG"/>
    <property type="match status" value="1"/>
</dbReference>
<dbReference type="GO" id="GO:0008047">
    <property type="term" value="F:enzyme activator activity"/>
    <property type="evidence" value="ECO:0007669"/>
    <property type="project" value="InterPro"/>
</dbReference>
<dbReference type="PaxDb" id="8355-A0A1L8HUS6"/>
<dbReference type="SUPFAM" id="SSF161084">
    <property type="entry name" value="MAPEG domain-like"/>
    <property type="match status" value="1"/>
</dbReference>
<dbReference type="PRINTS" id="PR00488">
    <property type="entry name" value="5LPOXGNASEAP"/>
</dbReference>
<dbReference type="GO" id="GO:0005783">
    <property type="term" value="C:endoplasmic reticulum"/>
    <property type="evidence" value="ECO:0000318"/>
    <property type="project" value="GO_Central"/>
</dbReference>
<dbReference type="OrthoDB" id="410651at2759"/>
<dbReference type="GO" id="GO:0019370">
    <property type="term" value="P:leukotriene biosynthetic process"/>
    <property type="evidence" value="ECO:0000318"/>
    <property type="project" value="GO_Central"/>
</dbReference>
<dbReference type="GO" id="GO:0004364">
    <property type="term" value="F:glutathione transferase activity"/>
    <property type="evidence" value="ECO:0000318"/>
    <property type="project" value="GO_Central"/>
</dbReference>
<evidence type="ECO:0000256" key="2">
    <source>
        <dbReference type="ARBA" id="ARBA00022692"/>
    </source>
</evidence>
<dbReference type="RefSeq" id="XP_018087245.2">
    <property type="nucleotide sequence ID" value="XM_018231756.2"/>
</dbReference>
<dbReference type="InterPro" id="IPR001446">
    <property type="entry name" value="5_LipOase_AP"/>
</dbReference>
<comment type="subcellular location">
    <subcellularLocation>
        <location evidence="1">Endoplasmic reticulum membrane</location>
        <topology evidence="1">Multi-pass membrane protein</topology>
    </subcellularLocation>
</comment>
<evidence type="ECO:0000256" key="4">
    <source>
        <dbReference type="ARBA" id="ARBA00022824"/>
    </source>
</evidence>
<name>A0A1L8HUS6_XENLA</name>